<dbReference type="AlphaFoldDB" id="A0A1I7S575"/>
<feature type="chain" id="PRO_5035399697" evidence="1">
    <location>
        <begin position="17"/>
        <end position="115"/>
    </location>
</feature>
<protein>
    <submittedName>
        <fullName evidence="2">(pine wood nematode) hypothetical protein</fullName>
    </submittedName>
</protein>
<dbReference type="Proteomes" id="UP000659654">
    <property type="component" value="Unassembled WGS sequence"/>
</dbReference>
<evidence type="ECO:0000256" key="1">
    <source>
        <dbReference type="SAM" id="SignalP"/>
    </source>
</evidence>
<dbReference type="EMBL" id="CAJFDI010000004">
    <property type="protein sequence ID" value="CAD5227485.1"/>
    <property type="molecule type" value="Genomic_DNA"/>
</dbReference>
<evidence type="ECO:0000313" key="2">
    <source>
        <dbReference type="EMBL" id="CAD5227485.1"/>
    </source>
</evidence>
<dbReference type="EMBL" id="CAJFCV020000004">
    <property type="protein sequence ID" value="CAG9117780.1"/>
    <property type="molecule type" value="Genomic_DNA"/>
</dbReference>
<feature type="signal peptide" evidence="1">
    <location>
        <begin position="1"/>
        <end position="16"/>
    </location>
</feature>
<reference evidence="5" key="1">
    <citation type="submission" date="2016-11" db="UniProtKB">
        <authorList>
            <consortium name="WormBaseParasite"/>
        </authorList>
    </citation>
    <scope>IDENTIFICATION</scope>
</reference>
<evidence type="ECO:0000313" key="4">
    <source>
        <dbReference type="Proteomes" id="UP000659654"/>
    </source>
</evidence>
<evidence type="ECO:0000313" key="5">
    <source>
        <dbReference type="WBParaSite" id="BXY_0816000.1"/>
    </source>
</evidence>
<name>A0A1I7S575_BURXY</name>
<evidence type="ECO:0000313" key="3">
    <source>
        <dbReference type="Proteomes" id="UP000095284"/>
    </source>
</evidence>
<keyword evidence="1" id="KW-0732">Signal</keyword>
<reference evidence="2" key="2">
    <citation type="submission" date="2020-09" db="EMBL/GenBank/DDBJ databases">
        <authorList>
            <person name="Kikuchi T."/>
        </authorList>
    </citation>
    <scope>NUCLEOTIDE SEQUENCE</scope>
    <source>
        <strain evidence="2">Ka4C1</strain>
    </source>
</reference>
<dbReference type="Proteomes" id="UP000095284">
    <property type="component" value="Unplaced"/>
</dbReference>
<dbReference type="WBParaSite" id="BXY_0816000.1">
    <property type="protein sequence ID" value="BXY_0816000.1"/>
    <property type="gene ID" value="BXY_0816000"/>
</dbReference>
<organism evidence="3 5">
    <name type="scientific">Bursaphelenchus xylophilus</name>
    <name type="common">Pinewood nematode worm</name>
    <name type="synonym">Aphelenchoides xylophilus</name>
    <dbReference type="NCBI Taxonomy" id="6326"/>
    <lineage>
        <taxon>Eukaryota</taxon>
        <taxon>Metazoa</taxon>
        <taxon>Ecdysozoa</taxon>
        <taxon>Nematoda</taxon>
        <taxon>Chromadorea</taxon>
        <taxon>Rhabditida</taxon>
        <taxon>Tylenchina</taxon>
        <taxon>Tylenchomorpha</taxon>
        <taxon>Aphelenchoidea</taxon>
        <taxon>Aphelenchoididae</taxon>
        <taxon>Bursaphelenchus</taxon>
    </lineage>
</organism>
<dbReference type="Proteomes" id="UP000582659">
    <property type="component" value="Unassembled WGS sequence"/>
</dbReference>
<sequence length="115" mass="12292">MFKLICLAVLVSAAVAQYSQGYGSYGTSNYGTYSQNPQYSASGYNSQYNPYCDPSYFGGSNSGYGQQYGGQSQYGASSGYGGQYGSSYGQQYNPSSYSSSYRGRRMAGPPGLVYV</sequence>
<accession>A0A1I7S575</accession>
<keyword evidence="4" id="KW-1185">Reference proteome</keyword>
<gene>
    <name evidence="2" type="ORF">BXYJ_LOCUS9973</name>
</gene>
<proteinExistence type="predicted"/>